<comment type="caution">
    <text evidence="1">The sequence shown here is derived from an EMBL/GenBank/DDBJ whole genome shotgun (WGS) entry which is preliminary data.</text>
</comment>
<protein>
    <submittedName>
        <fullName evidence="1">Uncharacterized protein</fullName>
    </submittedName>
</protein>
<gene>
    <name evidence="1" type="primary">Acey_s0270.g850</name>
    <name evidence="1" type="ORF">Y032_0270g850</name>
</gene>
<proteinExistence type="predicted"/>
<keyword evidence="2" id="KW-1185">Reference proteome</keyword>
<sequence length="72" mass="7885">MQSMQQVYVTTSTSPEVNVPARLGRKVKVGCEVVGVLSSRFCVDRYPDAGWIFALKREMPLAENAITGILIG</sequence>
<reference evidence="2" key="1">
    <citation type="journal article" date="2015" name="Nat. Genet.">
        <title>The genome and transcriptome of the zoonotic hookworm Ancylostoma ceylanicum identify infection-specific gene families.</title>
        <authorList>
            <person name="Schwarz E.M."/>
            <person name="Hu Y."/>
            <person name="Antoshechkin I."/>
            <person name="Miller M.M."/>
            <person name="Sternberg P.W."/>
            <person name="Aroian R.V."/>
        </authorList>
    </citation>
    <scope>NUCLEOTIDE SEQUENCE</scope>
    <source>
        <strain evidence="2">HY135</strain>
    </source>
</reference>
<dbReference type="Proteomes" id="UP000024635">
    <property type="component" value="Unassembled WGS sequence"/>
</dbReference>
<evidence type="ECO:0000313" key="2">
    <source>
        <dbReference type="Proteomes" id="UP000024635"/>
    </source>
</evidence>
<name>A0A016S9E0_9BILA</name>
<evidence type="ECO:0000313" key="1">
    <source>
        <dbReference type="EMBL" id="EYB86962.1"/>
    </source>
</evidence>
<dbReference type="AlphaFoldDB" id="A0A016S9E0"/>
<accession>A0A016S9E0</accession>
<organism evidence="1 2">
    <name type="scientific">Ancylostoma ceylanicum</name>
    <dbReference type="NCBI Taxonomy" id="53326"/>
    <lineage>
        <taxon>Eukaryota</taxon>
        <taxon>Metazoa</taxon>
        <taxon>Ecdysozoa</taxon>
        <taxon>Nematoda</taxon>
        <taxon>Chromadorea</taxon>
        <taxon>Rhabditida</taxon>
        <taxon>Rhabditina</taxon>
        <taxon>Rhabditomorpha</taxon>
        <taxon>Strongyloidea</taxon>
        <taxon>Ancylostomatidae</taxon>
        <taxon>Ancylostomatinae</taxon>
        <taxon>Ancylostoma</taxon>
    </lineage>
</organism>
<dbReference type="EMBL" id="JARK01001606">
    <property type="protein sequence ID" value="EYB86962.1"/>
    <property type="molecule type" value="Genomic_DNA"/>
</dbReference>